<evidence type="ECO:0000256" key="4">
    <source>
        <dbReference type="PROSITE-ProRule" id="PRU00175"/>
    </source>
</evidence>
<evidence type="ECO:0000313" key="7">
    <source>
        <dbReference type="EMBL" id="KAL3885592.1"/>
    </source>
</evidence>
<keyword evidence="5" id="KW-1133">Transmembrane helix</keyword>
<keyword evidence="5" id="KW-0472">Membrane</keyword>
<keyword evidence="3" id="KW-0862">Zinc</keyword>
<keyword evidence="5" id="KW-0812">Transmembrane</keyword>
<accession>A0ABD3XKL7</accession>
<dbReference type="InterPro" id="IPR001841">
    <property type="entry name" value="Znf_RING"/>
</dbReference>
<feature type="transmembrane region" description="Helical" evidence="5">
    <location>
        <begin position="118"/>
        <end position="143"/>
    </location>
</feature>
<dbReference type="AlphaFoldDB" id="A0ABD3XKL7"/>
<sequence>MDPLPKIYEIQLSLMVAPNKTCKPVIEQIGNSLKASLKANDCGKPVAVPYWKDYASDLNTNESILMLNPEMEAREYNACIKGASLACVNKTMLNDYCTTFKTQGIKSPPASLETSKTYALIAGCITLGILLLLTMLLLAVLFIRYRRMKLLVKSQKSKSVESIVLWREQSKDNPQSKLKTQCDLGIDKEATTEEHSCNEPDKLRELIKLRDEIRCKICTVNIMSVCFVPCKHIVTCSTCSCSLQKCPLCRVLIEGKLAVNFE</sequence>
<keyword evidence="2 4" id="KW-0863">Zinc-finger</keyword>
<gene>
    <name evidence="7" type="ORF">ACJMK2_025643</name>
</gene>
<evidence type="ECO:0000256" key="2">
    <source>
        <dbReference type="ARBA" id="ARBA00022771"/>
    </source>
</evidence>
<organism evidence="7 8">
    <name type="scientific">Sinanodonta woodiana</name>
    <name type="common">Chinese pond mussel</name>
    <name type="synonym">Anodonta woodiana</name>
    <dbReference type="NCBI Taxonomy" id="1069815"/>
    <lineage>
        <taxon>Eukaryota</taxon>
        <taxon>Metazoa</taxon>
        <taxon>Spiralia</taxon>
        <taxon>Lophotrochozoa</taxon>
        <taxon>Mollusca</taxon>
        <taxon>Bivalvia</taxon>
        <taxon>Autobranchia</taxon>
        <taxon>Heteroconchia</taxon>
        <taxon>Palaeoheterodonta</taxon>
        <taxon>Unionida</taxon>
        <taxon>Unionoidea</taxon>
        <taxon>Unionidae</taxon>
        <taxon>Unioninae</taxon>
        <taxon>Sinanodonta</taxon>
    </lineage>
</organism>
<dbReference type="SUPFAM" id="SSF57924">
    <property type="entry name" value="Inhibitor of apoptosis (IAP) repeat"/>
    <property type="match status" value="1"/>
</dbReference>
<dbReference type="Gene3D" id="1.10.1170.10">
    <property type="entry name" value="Inhibitor Of Apoptosis Protein (2mihbC-IAP-1), Chain A"/>
    <property type="match status" value="1"/>
</dbReference>
<name>A0ABD3XKL7_SINWO</name>
<protein>
    <recommendedName>
        <fullName evidence="6">RING-type domain-containing protein</fullName>
    </recommendedName>
</protein>
<evidence type="ECO:0000313" key="8">
    <source>
        <dbReference type="Proteomes" id="UP001634394"/>
    </source>
</evidence>
<dbReference type="EMBL" id="JBJQND010000002">
    <property type="protein sequence ID" value="KAL3885592.1"/>
    <property type="molecule type" value="Genomic_DNA"/>
</dbReference>
<keyword evidence="8" id="KW-1185">Reference proteome</keyword>
<feature type="domain" description="RING-type" evidence="6">
    <location>
        <begin position="215"/>
        <end position="250"/>
    </location>
</feature>
<keyword evidence="1" id="KW-0479">Metal-binding</keyword>
<evidence type="ECO:0000256" key="3">
    <source>
        <dbReference type="ARBA" id="ARBA00022833"/>
    </source>
</evidence>
<dbReference type="Pfam" id="PF13920">
    <property type="entry name" value="zf-C3HC4_3"/>
    <property type="match status" value="1"/>
</dbReference>
<dbReference type="PROSITE" id="PS50089">
    <property type="entry name" value="ZF_RING_2"/>
    <property type="match status" value="1"/>
</dbReference>
<dbReference type="Proteomes" id="UP001634394">
    <property type="component" value="Unassembled WGS sequence"/>
</dbReference>
<dbReference type="Gene3D" id="1.10.533.10">
    <property type="entry name" value="Death Domain, Fas"/>
    <property type="match status" value="1"/>
</dbReference>
<dbReference type="GO" id="GO:0008270">
    <property type="term" value="F:zinc ion binding"/>
    <property type="evidence" value="ECO:0007669"/>
    <property type="project" value="UniProtKB-KW"/>
</dbReference>
<proteinExistence type="predicted"/>
<evidence type="ECO:0000256" key="1">
    <source>
        <dbReference type="ARBA" id="ARBA00022723"/>
    </source>
</evidence>
<evidence type="ECO:0000256" key="5">
    <source>
        <dbReference type="SAM" id="Phobius"/>
    </source>
</evidence>
<dbReference type="FunFam" id="1.10.1170.10:FF:000002">
    <property type="entry name" value="Baculoviral IAP repeat containing 7"/>
    <property type="match status" value="1"/>
</dbReference>
<reference evidence="7 8" key="1">
    <citation type="submission" date="2024-11" db="EMBL/GenBank/DDBJ databases">
        <title>Chromosome-level genome assembly of the freshwater bivalve Anodonta woodiana.</title>
        <authorList>
            <person name="Chen X."/>
        </authorList>
    </citation>
    <scope>NUCLEOTIDE SEQUENCE [LARGE SCALE GENOMIC DNA]</scope>
    <source>
        <strain evidence="7">MN2024</strain>
        <tissue evidence="7">Gills</tissue>
    </source>
</reference>
<comment type="caution">
    <text evidence="7">The sequence shown here is derived from an EMBL/GenBank/DDBJ whole genome shotgun (WGS) entry which is preliminary data.</text>
</comment>
<evidence type="ECO:0000259" key="6">
    <source>
        <dbReference type="PROSITE" id="PS50089"/>
    </source>
</evidence>
<dbReference type="InterPro" id="IPR011029">
    <property type="entry name" value="DEATH-like_dom_sf"/>
</dbReference>